<proteinExistence type="predicted"/>
<protein>
    <recommendedName>
        <fullName evidence="4">TerC family protein</fullName>
    </recommendedName>
</protein>
<organism evidence="2 3">
    <name type="scientific">Pseudomonas monteilii</name>
    <dbReference type="NCBI Taxonomy" id="76759"/>
    <lineage>
        <taxon>Bacteria</taxon>
        <taxon>Pseudomonadati</taxon>
        <taxon>Pseudomonadota</taxon>
        <taxon>Gammaproteobacteria</taxon>
        <taxon>Pseudomonadales</taxon>
        <taxon>Pseudomonadaceae</taxon>
        <taxon>Pseudomonas</taxon>
    </lineage>
</organism>
<feature type="transmembrane region" description="Helical" evidence="1">
    <location>
        <begin position="7"/>
        <end position="27"/>
    </location>
</feature>
<feature type="transmembrane region" description="Helical" evidence="1">
    <location>
        <begin position="62"/>
        <end position="84"/>
    </location>
</feature>
<sequence>MVAAIKTIILADAVMSLDNVLALAGAAGGDLMLVSLGVLISIPIIVWGSRLVLALMDKSPQVIILDAGLLGWISGGMLVSDIWLEPRIPFPADVTHYVASAVGAMLVVAIGILLKKQKPASNDTRTAQ</sequence>
<gene>
    <name evidence="2" type="ORF">TCK1_2380</name>
</gene>
<dbReference type="AlphaFoldDB" id="A0AAE6V222"/>
<dbReference type="GO" id="GO:0016020">
    <property type="term" value="C:membrane"/>
    <property type="evidence" value="ECO:0007669"/>
    <property type="project" value="InterPro"/>
</dbReference>
<evidence type="ECO:0000256" key="1">
    <source>
        <dbReference type="SAM" id="Phobius"/>
    </source>
</evidence>
<keyword evidence="1" id="KW-0472">Membrane</keyword>
<dbReference type="InterPro" id="IPR005496">
    <property type="entry name" value="Integral_membrane_TerC"/>
</dbReference>
<evidence type="ECO:0000313" key="2">
    <source>
        <dbReference type="EMBL" id="QHB27726.1"/>
    </source>
</evidence>
<feature type="transmembrane region" description="Helical" evidence="1">
    <location>
        <begin position="96"/>
        <end position="114"/>
    </location>
</feature>
<evidence type="ECO:0000313" key="3">
    <source>
        <dbReference type="Proteomes" id="UP000464593"/>
    </source>
</evidence>
<dbReference type="Pfam" id="PF03741">
    <property type="entry name" value="TerC"/>
    <property type="match status" value="1"/>
</dbReference>
<dbReference type="Proteomes" id="UP000464593">
    <property type="component" value="Chromosome"/>
</dbReference>
<dbReference type="EMBL" id="CP040324">
    <property type="protein sequence ID" value="QHB27726.1"/>
    <property type="molecule type" value="Genomic_DNA"/>
</dbReference>
<feature type="transmembrane region" description="Helical" evidence="1">
    <location>
        <begin position="33"/>
        <end position="55"/>
    </location>
</feature>
<keyword evidence="1" id="KW-1133">Transmembrane helix</keyword>
<evidence type="ECO:0008006" key="4">
    <source>
        <dbReference type="Google" id="ProtNLM"/>
    </source>
</evidence>
<keyword evidence="1" id="KW-0812">Transmembrane</keyword>
<reference evidence="2 3" key="1">
    <citation type="submission" date="2019-05" db="EMBL/GenBank/DDBJ databases">
        <title>Complete genome sequence of Pseudomonas Pseudomonas resinovorans.</title>
        <authorList>
            <person name="Chen H.-P."/>
        </authorList>
    </citation>
    <scope>NUCLEOTIDE SEQUENCE [LARGE SCALE GENOMIC DNA]</scope>
    <source>
        <strain evidence="2 3">TCU-CK1</strain>
    </source>
</reference>
<accession>A0AAE6V222</accession>
<name>A0AAE6V222_9PSED</name>